<dbReference type="InterPro" id="IPR016181">
    <property type="entry name" value="Acyl_CoA_acyltransferase"/>
</dbReference>
<proteinExistence type="predicted"/>
<organism evidence="4 5">
    <name type="scientific">Paractinoplanes hotanensis</name>
    <dbReference type="NCBI Taxonomy" id="2906497"/>
    <lineage>
        <taxon>Bacteria</taxon>
        <taxon>Bacillati</taxon>
        <taxon>Actinomycetota</taxon>
        <taxon>Actinomycetes</taxon>
        <taxon>Micromonosporales</taxon>
        <taxon>Micromonosporaceae</taxon>
        <taxon>Paractinoplanes</taxon>
    </lineage>
</organism>
<keyword evidence="1" id="KW-0808">Transferase</keyword>
<protein>
    <submittedName>
        <fullName evidence="4">GNAT family N-acetyltransferase</fullName>
    </submittedName>
</protein>
<dbReference type="Pfam" id="PF00583">
    <property type="entry name" value="Acetyltransf_1"/>
    <property type="match status" value="1"/>
</dbReference>
<dbReference type="Proteomes" id="UP001523216">
    <property type="component" value="Unassembled WGS sequence"/>
</dbReference>
<dbReference type="PANTHER" id="PTHR43420">
    <property type="entry name" value="ACETYLTRANSFERASE"/>
    <property type="match status" value="1"/>
</dbReference>
<evidence type="ECO:0000259" key="3">
    <source>
        <dbReference type="PROSITE" id="PS51186"/>
    </source>
</evidence>
<accession>A0ABT0XYB4</accession>
<evidence type="ECO:0000313" key="5">
    <source>
        <dbReference type="Proteomes" id="UP001523216"/>
    </source>
</evidence>
<dbReference type="InterPro" id="IPR050680">
    <property type="entry name" value="YpeA/RimI_acetyltransf"/>
</dbReference>
<dbReference type="CDD" id="cd04301">
    <property type="entry name" value="NAT_SF"/>
    <property type="match status" value="1"/>
</dbReference>
<keyword evidence="2" id="KW-0012">Acyltransferase</keyword>
<dbReference type="PROSITE" id="PS51186">
    <property type="entry name" value="GNAT"/>
    <property type="match status" value="1"/>
</dbReference>
<evidence type="ECO:0000256" key="2">
    <source>
        <dbReference type="ARBA" id="ARBA00023315"/>
    </source>
</evidence>
<dbReference type="EMBL" id="JAMQOL010000017">
    <property type="protein sequence ID" value="MCM4078717.1"/>
    <property type="molecule type" value="Genomic_DNA"/>
</dbReference>
<feature type="domain" description="N-acetyltransferase" evidence="3">
    <location>
        <begin position="5"/>
        <end position="157"/>
    </location>
</feature>
<sequence length="174" mass="19176">MSIGVSIRDATIADVRSIDWASSRVQSDAWLRECRRGQREASFMVAVCNGLVVGKVSVDWVRKPGVAWIWMASVCPAWQGHGIGTAMIAAAEVRAIRNRVVFAELAVDDDNPRAAALYERLGYRFVGSHFERRPAVDDHGNEYVAEKNGRVMRKALDTAGTDSPEFPVALMISI</sequence>
<comment type="caution">
    <text evidence="4">The sequence shown here is derived from an EMBL/GenBank/DDBJ whole genome shotgun (WGS) entry which is preliminary data.</text>
</comment>
<name>A0ABT0XYB4_9ACTN</name>
<gene>
    <name evidence="4" type="ORF">LXN57_14175</name>
</gene>
<evidence type="ECO:0000313" key="4">
    <source>
        <dbReference type="EMBL" id="MCM4078717.1"/>
    </source>
</evidence>
<dbReference type="InterPro" id="IPR000182">
    <property type="entry name" value="GNAT_dom"/>
</dbReference>
<dbReference type="SUPFAM" id="SSF55729">
    <property type="entry name" value="Acyl-CoA N-acyltransferases (Nat)"/>
    <property type="match status" value="1"/>
</dbReference>
<reference evidence="4 5" key="1">
    <citation type="submission" date="2022-06" db="EMBL/GenBank/DDBJ databases">
        <title>Actinoplanes abujensis sp. nov., isolated from Nigerian arid soil.</title>
        <authorList>
            <person name="Ding P."/>
        </authorList>
    </citation>
    <scope>NUCLEOTIDE SEQUENCE [LARGE SCALE GENOMIC DNA]</scope>
    <source>
        <strain evidence="5">TRM88002</strain>
    </source>
</reference>
<keyword evidence="5" id="KW-1185">Reference proteome</keyword>
<evidence type="ECO:0000256" key="1">
    <source>
        <dbReference type="ARBA" id="ARBA00022679"/>
    </source>
</evidence>
<dbReference type="Gene3D" id="3.40.630.30">
    <property type="match status" value="1"/>
</dbReference>
<dbReference type="RefSeq" id="WP_251798561.1">
    <property type="nucleotide sequence ID" value="NZ_JAMQOL010000017.1"/>
</dbReference>